<accession>A0AA39WXG2</accession>
<protein>
    <submittedName>
        <fullName evidence="1">Uncharacterized protein</fullName>
    </submittedName>
</protein>
<comment type="caution">
    <text evidence="1">The sequence shown here is derived from an EMBL/GenBank/DDBJ whole genome shotgun (WGS) entry which is preliminary data.</text>
</comment>
<proteinExistence type="predicted"/>
<keyword evidence="2" id="KW-1185">Reference proteome</keyword>
<evidence type="ECO:0000313" key="2">
    <source>
        <dbReference type="Proteomes" id="UP001175000"/>
    </source>
</evidence>
<name>A0AA39WXG2_9PEZI</name>
<evidence type="ECO:0000313" key="1">
    <source>
        <dbReference type="EMBL" id="KAK0623402.1"/>
    </source>
</evidence>
<gene>
    <name evidence="1" type="ORF">B0T14DRAFT_516143</name>
</gene>
<dbReference type="AlphaFoldDB" id="A0AA39WXG2"/>
<reference evidence="1" key="1">
    <citation type="submission" date="2023-06" db="EMBL/GenBank/DDBJ databases">
        <title>Genome-scale phylogeny and comparative genomics of the fungal order Sordariales.</title>
        <authorList>
            <consortium name="Lawrence Berkeley National Laboratory"/>
            <person name="Hensen N."/>
            <person name="Bonometti L."/>
            <person name="Westerberg I."/>
            <person name="Brannstrom I.O."/>
            <person name="Guillou S."/>
            <person name="Cros-Aarteil S."/>
            <person name="Calhoun S."/>
            <person name="Haridas S."/>
            <person name="Kuo A."/>
            <person name="Mondo S."/>
            <person name="Pangilinan J."/>
            <person name="Riley R."/>
            <person name="Labutti K."/>
            <person name="Andreopoulos B."/>
            <person name="Lipzen A."/>
            <person name="Chen C."/>
            <person name="Yanf M."/>
            <person name="Daum C."/>
            <person name="Ng V."/>
            <person name="Clum A."/>
            <person name="Steindorff A."/>
            <person name="Ohm R."/>
            <person name="Martin F."/>
            <person name="Silar P."/>
            <person name="Natvig D."/>
            <person name="Lalanne C."/>
            <person name="Gautier V."/>
            <person name="Ament-Velasquez S.L."/>
            <person name="Kruys A."/>
            <person name="Hutchinson M.I."/>
            <person name="Powell A.J."/>
            <person name="Barry K."/>
            <person name="Miller A.N."/>
            <person name="Grigoriev I.V."/>
            <person name="Debuchy R."/>
            <person name="Gladieux P."/>
            <person name="Thoren M.H."/>
            <person name="Johannesson H."/>
        </authorList>
    </citation>
    <scope>NUCLEOTIDE SEQUENCE</scope>
    <source>
        <strain evidence="1">CBS 606.72</strain>
    </source>
</reference>
<organism evidence="1 2">
    <name type="scientific">Immersiella caudata</name>
    <dbReference type="NCBI Taxonomy" id="314043"/>
    <lineage>
        <taxon>Eukaryota</taxon>
        <taxon>Fungi</taxon>
        <taxon>Dikarya</taxon>
        <taxon>Ascomycota</taxon>
        <taxon>Pezizomycotina</taxon>
        <taxon>Sordariomycetes</taxon>
        <taxon>Sordariomycetidae</taxon>
        <taxon>Sordariales</taxon>
        <taxon>Lasiosphaeriaceae</taxon>
        <taxon>Immersiella</taxon>
    </lineage>
</organism>
<dbReference type="Proteomes" id="UP001175000">
    <property type="component" value="Unassembled WGS sequence"/>
</dbReference>
<dbReference type="EMBL" id="JAULSU010000003">
    <property type="protein sequence ID" value="KAK0623402.1"/>
    <property type="molecule type" value="Genomic_DNA"/>
</dbReference>
<sequence length="99" mass="10757">MRVMERSSWRFFASFAFINAFSVLSPAWLVTGGGRSSLPFPRGKVDSVNTDCLLMLSSAPSVLETCLRTSARKGTPTHRPGVRFIPPLPVTTLPIPPPA</sequence>